<evidence type="ECO:0000256" key="1">
    <source>
        <dbReference type="SAM" id="Coils"/>
    </source>
</evidence>
<name>A0A2K1WUV1_POPTR</name>
<dbReference type="STRING" id="3694.A0A2K1WUV1"/>
<accession>A0A2K1WUV1</accession>
<keyword evidence="3" id="KW-1185">Reference proteome</keyword>
<dbReference type="Proteomes" id="UP000006729">
    <property type="component" value="Chromosome 18"/>
</dbReference>
<feature type="coiled-coil region" evidence="1">
    <location>
        <begin position="13"/>
        <end position="57"/>
    </location>
</feature>
<dbReference type="InParanoid" id="A0A2K1WUV1"/>
<reference evidence="2 3" key="1">
    <citation type="journal article" date="2006" name="Science">
        <title>The genome of black cottonwood, Populus trichocarpa (Torr. &amp; Gray).</title>
        <authorList>
            <person name="Tuskan G.A."/>
            <person name="Difazio S."/>
            <person name="Jansson S."/>
            <person name="Bohlmann J."/>
            <person name="Grigoriev I."/>
            <person name="Hellsten U."/>
            <person name="Putnam N."/>
            <person name="Ralph S."/>
            <person name="Rombauts S."/>
            <person name="Salamov A."/>
            <person name="Schein J."/>
            <person name="Sterck L."/>
            <person name="Aerts A."/>
            <person name="Bhalerao R.R."/>
            <person name="Bhalerao R.P."/>
            <person name="Blaudez D."/>
            <person name="Boerjan W."/>
            <person name="Brun A."/>
            <person name="Brunner A."/>
            <person name="Busov V."/>
            <person name="Campbell M."/>
            <person name="Carlson J."/>
            <person name="Chalot M."/>
            <person name="Chapman J."/>
            <person name="Chen G.L."/>
            <person name="Cooper D."/>
            <person name="Coutinho P.M."/>
            <person name="Couturier J."/>
            <person name="Covert S."/>
            <person name="Cronk Q."/>
            <person name="Cunningham R."/>
            <person name="Davis J."/>
            <person name="Degroeve S."/>
            <person name="Dejardin A."/>
            <person name="Depamphilis C."/>
            <person name="Detter J."/>
            <person name="Dirks B."/>
            <person name="Dubchak I."/>
            <person name="Duplessis S."/>
            <person name="Ehlting J."/>
            <person name="Ellis B."/>
            <person name="Gendler K."/>
            <person name="Goodstein D."/>
            <person name="Gribskov M."/>
            <person name="Grimwood J."/>
            <person name="Groover A."/>
            <person name="Gunter L."/>
            <person name="Hamberger B."/>
            <person name="Heinze B."/>
            <person name="Helariutta Y."/>
            <person name="Henrissat B."/>
            <person name="Holligan D."/>
            <person name="Holt R."/>
            <person name="Huang W."/>
            <person name="Islam-Faridi N."/>
            <person name="Jones S."/>
            <person name="Jones-Rhoades M."/>
            <person name="Jorgensen R."/>
            <person name="Joshi C."/>
            <person name="Kangasjarvi J."/>
            <person name="Karlsson J."/>
            <person name="Kelleher C."/>
            <person name="Kirkpatrick R."/>
            <person name="Kirst M."/>
            <person name="Kohler A."/>
            <person name="Kalluri U."/>
            <person name="Larimer F."/>
            <person name="Leebens-Mack J."/>
            <person name="Leple J.C."/>
            <person name="Locascio P."/>
            <person name="Lou Y."/>
            <person name="Lucas S."/>
            <person name="Martin F."/>
            <person name="Montanini B."/>
            <person name="Napoli C."/>
            <person name="Nelson D.R."/>
            <person name="Nelson C."/>
            <person name="Nieminen K."/>
            <person name="Nilsson O."/>
            <person name="Pereda V."/>
            <person name="Peter G."/>
            <person name="Philippe R."/>
            <person name="Pilate G."/>
            <person name="Poliakov A."/>
            <person name="Razumovskaya J."/>
            <person name="Richardson P."/>
            <person name="Rinaldi C."/>
            <person name="Ritland K."/>
            <person name="Rouze P."/>
            <person name="Ryaboy D."/>
            <person name="Schmutz J."/>
            <person name="Schrader J."/>
            <person name="Segerman B."/>
            <person name="Shin H."/>
            <person name="Siddiqui A."/>
            <person name="Sterky F."/>
            <person name="Terry A."/>
            <person name="Tsai C.J."/>
            <person name="Uberbacher E."/>
            <person name="Unneberg P."/>
            <person name="Vahala J."/>
            <person name="Wall K."/>
            <person name="Wessler S."/>
            <person name="Yang G."/>
            <person name="Yin T."/>
            <person name="Douglas C."/>
            <person name="Marra M."/>
            <person name="Sandberg G."/>
            <person name="Van de Peer Y."/>
            <person name="Rokhsar D."/>
        </authorList>
    </citation>
    <scope>NUCLEOTIDE SEQUENCE [LARGE SCALE GENOMIC DNA]</scope>
    <source>
        <strain evidence="3">cv. Nisqually</strain>
    </source>
</reference>
<sequence length="331" mass="37728">MKPQSCMIHPVLHQEASKQVGETNKALEDLRRVNKLLADVRSELISSQKSLTELEERRTSIMSYMTSLTDAEIEVERRLSLEQAIERAFFLQQESHQKNTEFGEMQHLLHVKESELVEAKLDIQNLQLINARKNLGEVNQEVAELKTLISSNEELVRATATTLKDKEEHVQIMQDELNNTRSSRVKEMEVLAAQRAPTIKYEELKIVLERLDTKEKELKNLKEAAVEDANDPRKLYSLARERIGERSIRNLAIKKLKLEAVQLEVEAATGDPQKLAETSRELLNKASLCIEANADSSTSMKNGSDPDLVLLENNYVSRRLIDCKASEKIDK</sequence>
<gene>
    <name evidence="2" type="ORF">POPTR_018G026300</name>
</gene>
<keyword evidence="1" id="KW-0175">Coiled coil</keyword>
<dbReference type="EMBL" id="CM009307">
    <property type="protein sequence ID" value="PNS92310.1"/>
    <property type="molecule type" value="Genomic_DNA"/>
</dbReference>
<evidence type="ECO:0000313" key="2">
    <source>
        <dbReference type="EMBL" id="PNS92310.1"/>
    </source>
</evidence>
<dbReference type="AlphaFoldDB" id="A0A2K1WUV1"/>
<organism evidence="2 3">
    <name type="scientific">Populus trichocarpa</name>
    <name type="common">Western balsam poplar</name>
    <name type="synonym">Populus balsamifera subsp. trichocarpa</name>
    <dbReference type="NCBI Taxonomy" id="3694"/>
    <lineage>
        <taxon>Eukaryota</taxon>
        <taxon>Viridiplantae</taxon>
        <taxon>Streptophyta</taxon>
        <taxon>Embryophyta</taxon>
        <taxon>Tracheophyta</taxon>
        <taxon>Spermatophyta</taxon>
        <taxon>Magnoliopsida</taxon>
        <taxon>eudicotyledons</taxon>
        <taxon>Gunneridae</taxon>
        <taxon>Pentapetalae</taxon>
        <taxon>rosids</taxon>
        <taxon>fabids</taxon>
        <taxon>Malpighiales</taxon>
        <taxon>Salicaceae</taxon>
        <taxon>Saliceae</taxon>
        <taxon>Populus</taxon>
    </lineage>
</organism>
<protein>
    <submittedName>
        <fullName evidence="2">Uncharacterized protein</fullName>
    </submittedName>
</protein>
<proteinExistence type="predicted"/>
<evidence type="ECO:0000313" key="3">
    <source>
        <dbReference type="Proteomes" id="UP000006729"/>
    </source>
</evidence>
<feature type="coiled-coil region" evidence="1">
    <location>
        <begin position="128"/>
        <end position="231"/>
    </location>
</feature>